<accession>M2RBJ1</accession>
<feature type="region of interest" description="Disordered" evidence="1">
    <location>
        <begin position="386"/>
        <end position="427"/>
    </location>
</feature>
<evidence type="ECO:0000313" key="3">
    <source>
        <dbReference type="Proteomes" id="UP000016930"/>
    </source>
</evidence>
<feature type="compositionally biased region" description="Low complexity" evidence="1">
    <location>
        <begin position="313"/>
        <end position="324"/>
    </location>
</feature>
<feature type="region of interest" description="Disordered" evidence="1">
    <location>
        <begin position="1"/>
        <end position="21"/>
    </location>
</feature>
<feature type="compositionally biased region" description="Low complexity" evidence="1">
    <location>
        <begin position="72"/>
        <end position="87"/>
    </location>
</feature>
<evidence type="ECO:0000313" key="2">
    <source>
        <dbReference type="EMBL" id="EMD35777.1"/>
    </source>
</evidence>
<feature type="compositionally biased region" description="Basic and acidic residues" evidence="1">
    <location>
        <begin position="747"/>
        <end position="757"/>
    </location>
</feature>
<gene>
    <name evidence="2" type="ORF">CERSUDRAFT_74615</name>
</gene>
<organism evidence="2 3">
    <name type="scientific">Ceriporiopsis subvermispora (strain B)</name>
    <name type="common">White-rot fungus</name>
    <name type="synonym">Gelatoporia subvermispora</name>
    <dbReference type="NCBI Taxonomy" id="914234"/>
    <lineage>
        <taxon>Eukaryota</taxon>
        <taxon>Fungi</taxon>
        <taxon>Dikarya</taxon>
        <taxon>Basidiomycota</taxon>
        <taxon>Agaricomycotina</taxon>
        <taxon>Agaricomycetes</taxon>
        <taxon>Polyporales</taxon>
        <taxon>Gelatoporiaceae</taxon>
        <taxon>Gelatoporia</taxon>
    </lineage>
</organism>
<feature type="compositionally biased region" description="Pro residues" evidence="1">
    <location>
        <begin position="514"/>
        <end position="532"/>
    </location>
</feature>
<dbReference type="Proteomes" id="UP000016930">
    <property type="component" value="Unassembled WGS sequence"/>
</dbReference>
<feature type="compositionally biased region" description="Low complexity" evidence="1">
    <location>
        <begin position="466"/>
        <end position="478"/>
    </location>
</feature>
<dbReference type="EMBL" id="KB445799">
    <property type="protein sequence ID" value="EMD35777.1"/>
    <property type="molecule type" value="Genomic_DNA"/>
</dbReference>
<feature type="region of interest" description="Disordered" evidence="1">
    <location>
        <begin position="445"/>
        <end position="642"/>
    </location>
</feature>
<reference evidence="2 3" key="1">
    <citation type="journal article" date="2012" name="Proc. Natl. Acad. Sci. U.S.A.">
        <title>Comparative genomics of Ceriporiopsis subvermispora and Phanerochaete chrysosporium provide insight into selective ligninolysis.</title>
        <authorList>
            <person name="Fernandez-Fueyo E."/>
            <person name="Ruiz-Duenas F.J."/>
            <person name="Ferreira P."/>
            <person name="Floudas D."/>
            <person name="Hibbett D.S."/>
            <person name="Canessa P."/>
            <person name="Larrondo L.F."/>
            <person name="James T.Y."/>
            <person name="Seelenfreund D."/>
            <person name="Lobos S."/>
            <person name="Polanco R."/>
            <person name="Tello M."/>
            <person name="Honda Y."/>
            <person name="Watanabe T."/>
            <person name="Watanabe T."/>
            <person name="Ryu J.S."/>
            <person name="Kubicek C.P."/>
            <person name="Schmoll M."/>
            <person name="Gaskell J."/>
            <person name="Hammel K.E."/>
            <person name="St John F.J."/>
            <person name="Vanden Wymelenberg A."/>
            <person name="Sabat G."/>
            <person name="Splinter BonDurant S."/>
            <person name="Syed K."/>
            <person name="Yadav J.S."/>
            <person name="Doddapaneni H."/>
            <person name="Subramanian V."/>
            <person name="Lavin J.L."/>
            <person name="Oguiza J.A."/>
            <person name="Perez G."/>
            <person name="Pisabarro A.G."/>
            <person name="Ramirez L."/>
            <person name="Santoyo F."/>
            <person name="Master E."/>
            <person name="Coutinho P.M."/>
            <person name="Henrissat B."/>
            <person name="Lombard V."/>
            <person name="Magnuson J.K."/>
            <person name="Kuees U."/>
            <person name="Hori C."/>
            <person name="Igarashi K."/>
            <person name="Samejima M."/>
            <person name="Held B.W."/>
            <person name="Barry K.W."/>
            <person name="LaButti K.M."/>
            <person name="Lapidus A."/>
            <person name="Lindquist E.A."/>
            <person name="Lucas S.M."/>
            <person name="Riley R."/>
            <person name="Salamov A.A."/>
            <person name="Hoffmeister D."/>
            <person name="Schwenk D."/>
            <person name="Hadar Y."/>
            <person name="Yarden O."/>
            <person name="de Vries R.P."/>
            <person name="Wiebenga A."/>
            <person name="Stenlid J."/>
            <person name="Eastwood D."/>
            <person name="Grigoriev I.V."/>
            <person name="Berka R.M."/>
            <person name="Blanchette R.A."/>
            <person name="Kersten P."/>
            <person name="Martinez A.T."/>
            <person name="Vicuna R."/>
            <person name="Cullen D."/>
        </authorList>
    </citation>
    <scope>NUCLEOTIDE SEQUENCE [LARGE SCALE GENOMIC DNA]</scope>
    <source>
        <strain evidence="2 3">B</strain>
    </source>
</reference>
<feature type="compositionally biased region" description="Pro residues" evidence="1">
    <location>
        <begin position="280"/>
        <end position="290"/>
    </location>
</feature>
<feature type="region of interest" description="Disordered" evidence="1">
    <location>
        <begin position="655"/>
        <end position="794"/>
    </location>
</feature>
<keyword evidence="3" id="KW-1185">Reference proteome</keyword>
<dbReference type="STRING" id="914234.M2RBJ1"/>
<name>M2RBJ1_CERS8</name>
<evidence type="ECO:0000256" key="1">
    <source>
        <dbReference type="SAM" id="MobiDB-lite"/>
    </source>
</evidence>
<feature type="compositionally biased region" description="Basic residues" evidence="1">
    <location>
        <begin position="250"/>
        <end position="266"/>
    </location>
</feature>
<feature type="compositionally biased region" description="Basic and acidic residues" evidence="1">
    <location>
        <begin position="668"/>
        <end position="685"/>
    </location>
</feature>
<feature type="compositionally biased region" description="Polar residues" evidence="1">
    <location>
        <begin position="411"/>
        <end position="427"/>
    </location>
</feature>
<feature type="region of interest" description="Disordered" evidence="1">
    <location>
        <begin position="50"/>
        <end position="341"/>
    </location>
</feature>
<dbReference type="HOGENOM" id="CLU_311014_0_0_1"/>
<proteinExistence type="predicted"/>
<feature type="compositionally biased region" description="Low complexity" evidence="1">
    <location>
        <begin position="533"/>
        <end position="547"/>
    </location>
</feature>
<sequence>MNTFPVPRPQRGRPADNRDSGLRASILESALELGVGSSRTVAHWIFNAVPEEGEEADAEEESTISPSLTYGSTATSDASSLSSLPSSNLHPGVAALNPPQRSIQFAVSAPPEPLTMTPSPAPAPATGFFRPNKLRKARSNGYESDGGYLSDGGKGKKEKEKKSKKKVKESGNATEHESDGGHLSESSKKKGKKGKKGKDADVMSPATDYDTDGGGISRLPGMGRTRKTSVMSPTIGDESDGGNLSEASTKKKRFFRLNSRSPRKRKDSASGGSPQQEEIPPVPALPPVPLPIHEMFSRTGTPSLDSTPDESRTVTPIPSVSVTVDRPSHDVPAPPMDMSDAASIRTHDGLTKAFRDAESVRSPSIDVLSTFRALARPKAGSFDSVHPYARMYQGPPSPQPPSSPMVVSPPNATSSRPKISAPNTSTLVPKHVPMPLVLTPASPAHAQRLVPSPDPDYIFITPPVTPTGTSRPPSSPRSAGVTSEFLVPALTTQPSQAAPPSPTGRSHLLGYYDLPPPTPPPQGPLPAVPPETPAAQSPASSTASPVTEARRPVLRNVSSLSRINLPAGPPGPPPSRELPTPPDSTGRAPISRAPSAFRASPVPPEVPSVAQPIPPSQRGRQSPFPVQPVLPRTESSDLVRRTSTRALRVVASSNALQARGASPASADGRGESWFERSPASKEQLRVHWQPRSASALEKRTEDFFEDDASNTAPAPAPTLRERGSWVQEFVPRSPRSSFEDDLDLDDDRSLYTSEEHASPGGHDMLTPGEDGDDMRSSVWSDANSRTSFMDGERSAKVHERLLKQVEQMYGKAEPIPPVPHLNYPMRNGSF</sequence>
<feature type="compositionally biased region" description="Polar residues" evidence="1">
    <location>
        <begin position="777"/>
        <end position="787"/>
    </location>
</feature>
<dbReference type="OrthoDB" id="2690066at2759"/>
<feature type="compositionally biased region" description="Basic and acidic residues" evidence="1">
    <location>
        <begin position="174"/>
        <end position="188"/>
    </location>
</feature>
<feature type="compositionally biased region" description="Pro residues" evidence="1">
    <location>
        <begin position="567"/>
        <end position="582"/>
    </location>
</feature>
<protein>
    <submittedName>
        <fullName evidence="2">Uncharacterized protein</fullName>
    </submittedName>
</protein>
<dbReference type="AlphaFoldDB" id="M2RBJ1"/>
<feature type="compositionally biased region" description="Acidic residues" evidence="1">
    <location>
        <begin position="51"/>
        <end position="62"/>
    </location>
</feature>